<gene>
    <name evidence="1" type="ORF">J1TS3_03320</name>
</gene>
<evidence type="ECO:0000313" key="2">
    <source>
        <dbReference type="Proteomes" id="UP000680279"/>
    </source>
</evidence>
<sequence>MALFETPPSHFACYNAQNAQHKLPNYIVHFRRYNVNHGG</sequence>
<proteinExistence type="predicted"/>
<name>A0ABQ4K2U4_9BACI</name>
<dbReference type="EMBL" id="BOQT01000001">
    <property type="protein sequence ID" value="GIN19198.1"/>
    <property type="molecule type" value="Genomic_DNA"/>
</dbReference>
<evidence type="ECO:0000313" key="1">
    <source>
        <dbReference type="EMBL" id="GIN19198.1"/>
    </source>
</evidence>
<comment type="caution">
    <text evidence="1">The sequence shown here is derived from an EMBL/GenBank/DDBJ whole genome shotgun (WGS) entry which is preliminary data.</text>
</comment>
<reference evidence="1 2" key="1">
    <citation type="submission" date="2021-03" db="EMBL/GenBank/DDBJ databases">
        <title>Antimicrobial resistance genes in bacteria isolated from Japanese honey, and their potential for conferring macrolide and lincosamide resistance in the American foulbrood pathogen Paenibacillus larvae.</title>
        <authorList>
            <person name="Okamoto M."/>
            <person name="Kumagai M."/>
            <person name="Kanamori H."/>
            <person name="Takamatsu D."/>
        </authorList>
    </citation>
    <scope>NUCLEOTIDE SEQUENCE [LARGE SCALE GENOMIC DNA]</scope>
    <source>
        <strain evidence="1 2">J1TS3</strain>
    </source>
</reference>
<dbReference type="Proteomes" id="UP000680279">
    <property type="component" value="Unassembled WGS sequence"/>
</dbReference>
<protein>
    <submittedName>
        <fullName evidence="1">Uncharacterized protein</fullName>
    </submittedName>
</protein>
<accession>A0ABQ4K2U4</accession>
<keyword evidence="2" id="KW-1185">Reference proteome</keyword>
<organism evidence="1 2">
    <name type="scientific">Siminovitchia fordii</name>
    <dbReference type="NCBI Taxonomy" id="254759"/>
    <lineage>
        <taxon>Bacteria</taxon>
        <taxon>Bacillati</taxon>
        <taxon>Bacillota</taxon>
        <taxon>Bacilli</taxon>
        <taxon>Bacillales</taxon>
        <taxon>Bacillaceae</taxon>
        <taxon>Siminovitchia</taxon>
    </lineage>
</organism>